<comment type="function">
    <text evidence="22">Bidirectional uniporter involved in the facilitative transport of nucleosides and nucleobases, and contributes to maintaining their cellular homeostasis. Functions as a Na(+)-independent, passive transporter. Involved in the transport of nucleosides such as inosine, adenosine, uridine, thymidine, cytidine and guanosine. Also able to transport purine nucleobases (hypoxanthine, adenine, guanine) and pyrimidine nucleobases (thymine, uracil). Involved in nucleoside transport at basolateral membrane of kidney cells, allowing liver absorption of nucleoside metabolites. Mediates apical nucleoside uptake into Sertoli cells, thereby regulating the transport of nucleosides in testis across the blood-testis-barrier. Mediates both the influx and efflux of hypoxanthine in skeletal muscle microvascular endothelial cells to control the amount of intracellular hypoxanthine available for xanthine oxidase-mediated ROS production.</text>
</comment>
<gene>
    <name evidence="29" type="primary">SLC29A2</name>
</gene>
<evidence type="ECO:0000256" key="23">
    <source>
        <dbReference type="ARBA" id="ARBA00069643"/>
    </source>
</evidence>
<feature type="transmembrane region" description="Helical" evidence="27">
    <location>
        <begin position="147"/>
        <end position="167"/>
    </location>
</feature>
<feature type="transmembrane region" description="Helical" evidence="27">
    <location>
        <begin position="12"/>
        <end position="33"/>
    </location>
</feature>
<evidence type="ECO:0000256" key="13">
    <source>
        <dbReference type="ARBA" id="ARBA00050890"/>
    </source>
</evidence>
<keyword evidence="7 27" id="KW-0812">Transmembrane</keyword>
<evidence type="ECO:0000256" key="5">
    <source>
        <dbReference type="ARBA" id="ARBA00022475"/>
    </source>
</evidence>
<dbReference type="GO" id="GO:0015213">
    <property type="term" value="F:uridine transmembrane transporter activity"/>
    <property type="evidence" value="ECO:0007669"/>
    <property type="project" value="UniProtKB-ARBA"/>
</dbReference>
<sequence>MARGDAPQDSYHLVGISFFILGLGTLLPWNFFITAIPYFQGRLAGANTTTGTLDTNHTGPADTFNFNNWVTLLSQLPLLLFTLLNSFLYQCIPEMVRILGSLLVILLLFALTAALVKVDMSPGPFFSITMASVWFINCGVDAQTSALGYFITPCVGTFMAILCYLSLPHLEFARYYLAKKPSQAPGQELETKAELLQSDEKNSIPNSPQKVALTLDLDAEKEPELEPEEPQKPGKPSVFIVFQKIWLTALCLVLVFTVTLSVFPAITAMVTSSTSPGKWSQFFNPICCFLLFNIMDWVGRSLTSYFLWPDEDSRLLPLLVCLRILFVPLFMLCHVPERSRLPILFPQDAYFITFMLLFAVSNGYLMSLTMCLAPRQVLPHEREVAGTLMTFFLALGLSCGAAFSFLFKALL</sequence>
<evidence type="ECO:0000256" key="24">
    <source>
        <dbReference type="ARBA" id="ARBA00077198"/>
    </source>
</evidence>
<keyword evidence="9 27" id="KW-0472">Membrane</keyword>
<dbReference type="InterPro" id="IPR002259">
    <property type="entry name" value="Eqnu_transpt"/>
</dbReference>
<keyword evidence="8 27" id="KW-1133">Transmembrane helix</keyword>
<evidence type="ECO:0000256" key="8">
    <source>
        <dbReference type="ARBA" id="ARBA00022989"/>
    </source>
</evidence>
<evidence type="ECO:0000256" key="4">
    <source>
        <dbReference type="ARBA" id="ARBA00022448"/>
    </source>
</evidence>
<evidence type="ECO:0000256" key="21">
    <source>
        <dbReference type="ARBA" id="ARBA00052570"/>
    </source>
</evidence>
<evidence type="ECO:0000256" key="18">
    <source>
        <dbReference type="ARBA" id="ARBA00051537"/>
    </source>
</evidence>
<evidence type="ECO:0000256" key="22">
    <source>
        <dbReference type="ARBA" id="ARBA00055198"/>
    </source>
</evidence>
<evidence type="ECO:0000256" key="9">
    <source>
        <dbReference type="ARBA" id="ARBA00023136"/>
    </source>
</evidence>
<evidence type="ECO:0000256" key="1">
    <source>
        <dbReference type="ARBA" id="ARBA00004424"/>
    </source>
</evidence>
<dbReference type="GO" id="GO:0035364">
    <property type="term" value="P:thymine transport"/>
    <property type="evidence" value="ECO:0007669"/>
    <property type="project" value="TreeGrafter"/>
</dbReference>
<comment type="catalytic activity">
    <reaction evidence="20">
        <text>cytidine(in) = cytidine(out)</text>
        <dbReference type="Rhea" id="RHEA:75367"/>
        <dbReference type="ChEBI" id="CHEBI:17562"/>
    </reaction>
    <physiologicalReaction direction="left-to-right" evidence="20">
        <dbReference type="Rhea" id="RHEA:75368"/>
    </physiologicalReaction>
    <physiologicalReaction direction="right-to-left" evidence="20">
        <dbReference type="Rhea" id="RHEA:75369"/>
    </physiologicalReaction>
</comment>
<comment type="catalytic activity">
    <reaction evidence="11">
        <text>guanosine(in) = guanosine(out)</text>
        <dbReference type="Rhea" id="RHEA:75371"/>
        <dbReference type="ChEBI" id="CHEBI:16750"/>
    </reaction>
    <physiologicalReaction direction="left-to-right" evidence="11">
        <dbReference type="Rhea" id="RHEA:75372"/>
    </physiologicalReaction>
    <physiologicalReaction direction="right-to-left" evidence="11">
        <dbReference type="Rhea" id="RHEA:75373"/>
    </physiologicalReaction>
</comment>
<keyword evidence="6" id="KW-0597">Phosphoprotein</keyword>
<comment type="subcellular location">
    <subcellularLocation>
        <location evidence="1">Apical cell membrane</location>
        <topology evidence="1">Multi-pass membrane protein</topology>
    </subcellularLocation>
    <subcellularLocation>
        <location evidence="2">Basolateral cell membrane</location>
        <topology evidence="2">Multi-pass membrane protein</topology>
    </subcellularLocation>
</comment>
<feature type="transmembrane region" description="Helical" evidence="27">
    <location>
        <begin position="245"/>
        <end position="270"/>
    </location>
</feature>
<comment type="catalytic activity">
    <reaction evidence="15">
        <text>uridine(out) = uridine(in)</text>
        <dbReference type="Rhea" id="RHEA:71519"/>
        <dbReference type="ChEBI" id="CHEBI:16704"/>
    </reaction>
    <physiologicalReaction direction="left-to-right" evidence="15">
        <dbReference type="Rhea" id="RHEA:71520"/>
    </physiologicalReaction>
    <physiologicalReaction direction="right-to-left" evidence="15">
        <dbReference type="Rhea" id="RHEA:71521"/>
    </physiologicalReaction>
</comment>
<feature type="transmembrane region" description="Helical" evidence="27">
    <location>
        <begin position="385"/>
        <end position="407"/>
    </location>
</feature>
<feature type="transmembrane region" description="Helical" evidence="27">
    <location>
        <begin position="69"/>
        <end position="89"/>
    </location>
</feature>
<comment type="catalytic activity">
    <reaction evidence="18">
        <text>inosine(in) = inosine(out)</text>
        <dbReference type="Rhea" id="RHEA:75375"/>
        <dbReference type="ChEBI" id="CHEBI:17596"/>
    </reaction>
    <physiologicalReaction direction="left-to-right" evidence="18">
        <dbReference type="Rhea" id="RHEA:75376"/>
    </physiologicalReaction>
    <physiologicalReaction direction="right-to-left" evidence="18">
        <dbReference type="Rhea" id="RHEA:75377"/>
    </physiologicalReaction>
</comment>
<keyword evidence="5" id="KW-1003">Cell membrane</keyword>
<evidence type="ECO:0000256" key="19">
    <source>
        <dbReference type="ARBA" id="ARBA00051613"/>
    </source>
</evidence>
<proteinExistence type="inferred from homology"/>
<evidence type="ECO:0000256" key="26">
    <source>
        <dbReference type="ARBA" id="ARBA00082559"/>
    </source>
</evidence>
<comment type="catalytic activity">
    <reaction evidence="16">
        <text>adenosine(in) = adenosine(out)</text>
        <dbReference type="Rhea" id="RHEA:75343"/>
        <dbReference type="ChEBI" id="CHEBI:16335"/>
    </reaction>
    <physiologicalReaction direction="left-to-right" evidence="16">
        <dbReference type="Rhea" id="RHEA:75344"/>
    </physiologicalReaction>
    <physiologicalReaction direction="right-to-left" evidence="16">
        <dbReference type="Rhea" id="RHEA:75345"/>
    </physiologicalReaction>
</comment>
<dbReference type="GO" id="GO:0016323">
    <property type="term" value="C:basolateral plasma membrane"/>
    <property type="evidence" value="ECO:0007669"/>
    <property type="project" value="UniProtKB-SubCell"/>
</dbReference>
<keyword evidence="10" id="KW-0325">Glycoprotein</keyword>
<evidence type="ECO:0000256" key="15">
    <source>
        <dbReference type="ARBA" id="ARBA00051229"/>
    </source>
</evidence>
<comment type="catalytic activity">
    <reaction evidence="12">
        <text>adenine(out) = adenine(in)</text>
        <dbReference type="Rhea" id="RHEA:71523"/>
        <dbReference type="ChEBI" id="CHEBI:16708"/>
    </reaction>
    <physiologicalReaction direction="left-to-right" evidence="12">
        <dbReference type="Rhea" id="RHEA:71524"/>
    </physiologicalReaction>
    <physiologicalReaction direction="right-to-left" evidence="12">
        <dbReference type="Rhea" id="RHEA:71525"/>
    </physiologicalReaction>
</comment>
<dbReference type="InterPro" id="IPR034764">
    <property type="entry name" value="ENT1/ENT2"/>
</dbReference>
<dbReference type="AlphaFoldDB" id="A0A6J2BUG5"/>
<comment type="catalytic activity">
    <reaction evidence="21">
        <text>thymine(out) = thymine(in)</text>
        <dbReference type="Rhea" id="RHEA:71527"/>
        <dbReference type="ChEBI" id="CHEBI:17821"/>
    </reaction>
    <physiologicalReaction direction="left-to-right" evidence="21">
        <dbReference type="Rhea" id="RHEA:71528"/>
    </physiologicalReaction>
    <physiologicalReaction direction="right-to-left" evidence="21">
        <dbReference type="Rhea" id="RHEA:71529"/>
    </physiologicalReaction>
</comment>
<evidence type="ECO:0000256" key="27">
    <source>
        <dbReference type="SAM" id="Phobius"/>
    </source>
</evidence>
<evidence type="ECO:0000256" key="3">
    <source>
        <dbReference type="ARBA" id="ARBA00007965"/>
    </source>
</evidence>
<evidence type="ECO:0000256" key="7">
    <source>
        <dbReference type="ARBA" id="ARBA00022692"/>
    </source>
</evidence>
<feature type="transmembrane region" description="Helical" evidence="27">
    <location>
        <begin position="315"/>
        <end position="336"/>
    </location>
</feature>
<evidence type="ECO:0000256" key="12">
    <source>
        <dbReference type="ARBA" id="ARBA00050760"/>
    </source>
</evidence>
<evidence type="ECO:0000256" key="14">
    <source>
        <dbReference type="ARBA" id="ARBA00051043"/>
    </source>
</evidence>
<dbReference type="GO" id="GO:0035344">
    <property type="term" value="P:hypoxanthine transport"/>
    <property type="evidence" value="ECO:0007669"/>
    <property type="project" value="TreeGrafter"/>
</dbReference>
<comment type="similarity">
    <text evidence="3">Belongs to the SLC29A/ENT transporter (TC 2.A.57) family.</text>
</comment>
<dbReference type="GO" id="GO:0016324">
    <property type="term" value="C:apical plasma membrane"/>
    <property type="evidence" value="ECO:0007669"/>
    <property type="project" value="UniProtKB-SubCell"/>
</dbReference>
<dbReference type="InterPro" id="IPR036259">
    <property type="entry name" value="MFS_trans_sf"/>
</dbReference>
<evidence type="ECO:0000256" key="16">
    <source>
        <dbReference type="ARBA" id="ARBA00051479"/>
    </source>
</evidence>
<evidence type="ECO:0000256" key="20">
    <source>
        <dbReference type="ARBA" id="ARBA00051630"/>
    </source>
</evidence>
<comment type="catalytic activity">
    <reaction evidence="19">
        <text>uracil(in) = uracil(out)</text>
        <dbReference type="Rhea" id="RHEA:69404"/>
        <dbReference type="ChEBI" id="CHEBI:17568"/>
    </reaction>
    <physiologicalReaction direction="left-to-right" evidence="19">
        <dbReference type="Rhea" id="RHEA:69405"/>
    </physiologicalReaction>
    <physiologicalReaction direction="right-to-left" evidence="19">
        <dbReference type="Rhea" id="RHEA:69406"/>
    </physiologicalReaction>
</comment>
<keyword evidence="4" id="KW-0813">Transport</keyword>
<dbReference type="PIRSF" id="PIRSF016379">
    <property type="entry name" value="ENT"/>
    <property type="match status" value="1"/>
</dbReference>
<dbReference type="GO" id="GO:0015853">
    <property type="term" value="P:adenine transport"/>
    <property type="evidence" value="ECO:0007669"/>
    <property type="project" value="TreeGrafter"/>
</dbReference>
<dbReference type="Pfam" id="PF01733">
    <property type="entry name" value="Nucleoside_tran"/>
    <property type="match status" value="1"/>
</dbReference>
<evidence type="ECO:0000313" key="28">
    <source>
        <dbReference type="Proteomes" id="UP000515165"/>
    </source>
</evidence>
<dbReference type="GO" id="GO:0032238">
    <property type="term" value="P:adenosine transport"/>
    <property type="evidence" value="ECO:0007669"/>
    <property type="project" value="UniProtKB-ARBA"/>
</dbReference>
<comment type="catalytic activity">
    <reaction evidence="13">
        <text>hypoxanthine(out) = hypoxanthine(in)</text>
        <dbReference type="Rhea" id="RHEA:71515"/>
        <dbReference type="ChEBI" id="CHEBI:17368"/>
    </reaction>
    <physiologicalReaction direction="left-to-right" evidence="13">
        <dbReference type="Rhea" id="RHEA:71516"/>
    </physiologicalReaction>
    <physiologicalReaction direction="right-to-left" evidence="13">
        <dbReference type="Rhea" id="RHEA:71517"/>
    </physiologicalReaction>
</comment>
<evidence type="ECO:0000256" key="11">
    <source>
        <dbReference type="ARBA" id="ARBA00050662"/>
    </source>
</evidence>
<name>A0A6J2BUG5_ZALCA</name>
<dbReference type="GO" id="GO:0015854">
    <property type="term" value="P:guanine transport"/>
    <property type="evidence" value="ECO:0007669"/>
    <property type="project" value="TreeGrafter"/>
</dbReference>
<evidence type="ECO:0000256" key="17">
    <source>
        <dbReference type="ARBA" id="ARBA00051486"/>
    </source>
</evidence>
<evidence type="ECO:0000256" key="2">
    <source>
        <dbReference type="ARBA" id="ARBA00004554"/>
    </source>
</evidence>
<dbReference type="CTD" id="3177"/>
<organism evidence="28 29">
    <name type="scientific">Zalophus californianus</name>
    <name type="common">California sealion</name>
    <dbReference type="NCBI Taxonomy" id="9704"/>
    <lineage>
        <taxon>Eukaryota</taxon>
        <taxon>Metazoa</taxon>
        <taxon>Chordata</taxon>
        <taxon>Craniata</taxon>
        <taxon>Vertebrata</taxon>
        <taxon>Euteleostomi</taxon>
        <taxon>Mammalia</taxon>
        <taxon>Eutheria</taxon>
        <taxon>Laurasiatheria</taxon>
        <taxon>Carnivora</taxon>
        <taxon>Caniformia</taxon>
        <taxon>Pinnipedia</taxon>
        <taxon>Otariidae</taxon>
        <taxon>Zalophus</taxon>
    </lineage>
</organism>
<dbReference type="GeneID" id="113914466"/>
<comment type="catalytic activity">
    <reaction evidence="17">
        <text>thymidine(in) = thymidine(out)</text>
        <dbReference type="Rhea" id="RHEA:75363"/>
        <dbReference type="ChEBI" id="CHEBI:17748"/>
    </reaction>
    <physiologicalReaction direction="left-to-right" evidence="17">
        <dbReference type="Rhea" id="RHEA:75364"/>
    </physiologicalReaction>
    <physiologicalReaction direction="right-to-left" evidence="17">
        <dbReference type="Rhea" id="RHEA:75365"/>
    </physiologicalReaction>
</comment>
<evidence type="ECO:0000256" key="6">
    <source>
        <dbReference type="ARBA" id="ARBA00022553"/>
    </source>
</evidence>
<feature type="transmembrane region" description="Helical" evidence="27">
    <location>
        <begin position="282"/>
        <end position="303"/>
    </location>
</feature>
<evidence type="ECO:0000256" key="10">
    <source>
        <dbReference type="ARBA" id="ARBA00023180"/>
    </source>
</evidence>
<dbReference type="RefSeq" id="XP_027435509.1">
    <property type="nucleotide sequence ID" value="XM_027579708.1"/>
</dbReference>
<reference evidence="29" key="1">
    <citation type="submission" date="2025-08" db="UniProtKB">
        <authorList>
            <consortium name="RefSeq"/>
        </authorList>
    </citation>
    <scope>IDENTIFICATION</scope>
    <source>
        <tissue evidence="29">Blood</tissue>
    </source>
</reference>
<keyword evidence="28" id="KW-1185">Reference proteome</keyword>
<dbReference type="PANTHER" id="PTHR10332:SF8">
    <property type="entry name" value="EQUILIBRATIVE NUCLEOSIDE TRANSPORTER 2"/>
    <property type="match status" value="1"/>
</dbReference>
<feature type="transmembrane region" description="Helical" evidence="27">
    <location>
        <begin position="348"/>
        <end position="365"/>
    </location>
</feature>
<dbReference type="NCBIfam" id="TIGR00939">
    <property type="entry name" value="2a57"/>
    <property type="match status" value="1"/>
</dbReference>
<dbReference type="PANTHER" id="PTHR10332">
    <property type="entry name" value="EQUILIBRATIVE NUCLEOSIDE TRANSPORTER"/>
    <property type="match status" value="1"/>
</dbReference>
<evidence type="ECO:0000313" key="29">
    <source>
        <dbReference type="RefSeq" id="XP_027435509.1"/>
    </source>
</evidence>
<comment type="catalytic activity">
    <reaction evidence="14">
        <text>guanine(out) = guanine(in)</text>
        <dbReference type="Rhea" id="RHEA:71531"/>
        <dbReference type="ChEBI" id="CHEBI:16235"/>
    </reaction>
    <physiologicalReaction direction="left-to-right" evidence="14">
        <dbReference type="Rhea" id="RHEA:71532"/>
    </physiologicalReaction>
    <physiologicalReaction direction="right-to-left" evidence="14">
        <dbReference type="Rhea" id="RHEA:71533"/>
    </physiologicalReaction>
</comment>
<feature type="transmembrane region" description="Helical" evidence="27">
    <location>
        <begin position="96"/>
        <end position="116"/>
    </location>
</feature>
<dbReference type="FunFam" id="1.20.1250.20:FF:000359">
    <property type="entry name" value="equilibrative nucleoside transporter 2"/>
    <property type="match status" value="1"/>
</dbReference>
<dbReference type="SUPFAM" id="SSF103473">
    <property type="entry name" value="MFS general substrate transporter"/>
    <property type="match status" value="1"/>
</dbReference>
<accession>A0A6J2BUG5</accession>
<dbReference type="PRINTS" id="PR01130">
    <property type="entry name" value="DERENTRNSPRT"/>
</dbReference>
<evidence type="ECO:0000256" key="25">
    <source>
        <dbReference type="ARBA" id="ARBA00081062"/>
    </source>
</evidence>
<protein>
    <recommendedName>
        <fullName evidence="23">Equilibrative nucleoside transporter 2</fullName>
    </recommendedName>
    <alternativeName>
        <fullName evidence="24">Equilibrative nitrobenzylmercaptopurine riboside-insensitive nucleoside transporter</fullName>
    </alternativeName>
    <alternativeName>
        <fullName evidence="26">Nucleoside transporter, ei-type</fullName>
    </alternativeName>
    <alternativeName>
        <fullName evidence="25">Solute carrier family 29 member 2</fullName>
    </alternativeName>
</protein>
<dbReference type="Proteomes" id="UP000515165">
    <property type="component" value="Chromosome 11"/>
</dbReference>